<gene>
    <name evidence="2" type="ordered locus">TherJR_0864</name>
</gene>
<dbReference type="KEGG" id="tjr:TherJR_0864"/>
<dbReference type="Proteomes" id="UP000002377">
    <property type="component" value="Chromosome"/>
</dbReference>
<reference evidence="2 3" key="1">
    <citation type="submission" date="2010-05" db="EMBL/GenBank/DDBJ databases">
        <title>Complete sequence of Thermincola sp. JR.</title>
        <authorList>
            <consortium name="US DOE Joint Genome Institute"/>
            <person name="Lucas S."/>
            <person name="Copeland A."/>
            <person name="Lapidus A."/>
            <person name="Cheng J.-F."/>
            <person name="Bruce D."/>
            <person name="Goodwin L."/>
            <person name="Pitluck S."/>
            <person name="Chertkov O."/>
            <person name="Detter J.C."/>
            <person name="Han C."/>
            <person name="Tapia R."/>
            <person name="Land M."/>
            <person name="Hauser L."/>
            <person name="Kyrpides N."/>
            <person name="Mikhailova N."/>
            <person name="Hazen T.C."/>
            <person name="Woyke T."/>
        </authorList>
    </citation>
    <scope>NUCLEOTIDE SEQUENCE [LARGE SCALE GENOMIC DNA]</scope>
    <source>
        <strain evidence="2 3">JR</strain>
    </source>
</reference>
<evidence type="ECO:0000259" key="1">
    <source>
        <dbReference type="Pfam" id="PF07705"/>
    </source>
</evidence>
<evidence type="ECO:0000313" key="2">
    <source>
        <dbReference type="EMBL" id="ADG81731.1"/>
    </source>
</evidence>
<keyword evidence="3" id="KW-1185">Reference proteome</keyword>
<dbReference type="Gene3D" id="2.60.40.10">
    <property type="entry name" value="Immunoglobulins"/>
    <property type="match status" value="1"/>
</dbReference>
<accession>D5XD83</accession>
<dbReference type="NCBIfam" id="NF047340">
    <property type="entry name" value="Athe_2463_dom"/>
    <property type="match status" value="1"/>
</dbReference>
<dbReference type="eggNOG" id="COG1572">
    <property type="taxonomic scope" value="Bacteria"/>
</dbReference>
<evidence type="ECO:0000313" key="3">
    <source>
        <dbReference type="Proteomes" id="UP000002377"/>
    </source>
</evidence>
<dbReference type="Pfam" id="PF07705">
    <property type="entry name" value="CARDB"/>
    <property type="match status" value="1"/>
</dbReference>
<name>D5XD83_THEPJ</name>
<dbReference type="STRING" id="635013.TherJR_0864"/>
<dbReference type="HOGENOM" id="CLU_016610_0_0_9"/>
<sequence length="859" mass="97241">MRIKITTFLIITVLILGVSRYSIAEPSKEYVPPRTPPLTKSAAMVDDNKFLELHNFGKEYFVSYNPALKLELNMEKYPEFNNTHLLFYGNAHGDKGSNGEYRYIGVNDMGENLPNIKYPNDVTPAHQYLEQNNWLPTPWQRIDVKQWMRERGNPIYFNPKLDGRTELRQNIWWGLKLMHGDEFRGDETVPWEQYVHVLQPPTFWGWGWGIAWHDEHDGQGILYRTIPIAPEWVRIKWVPNLYVKNFDPGTPVETDPTTGATVYTAEPFTRYTATVTFGIAAENEWIKRPPPELPIFIGAAHQIDQTHHKAVLKYKSGPGSIGGLISAFPWGAPVGYKYQTVTFNANRAEIVAQFDWTAQPQSKSLTVGVNDWPGFRYLYEGDTGLVYADNRLTVPLTVKPLPDAYVANINPGTALTEPGREYHGTVTYGLQANFPGPVEVKLGLTHNGWPVSGIHERTVTLKPGETITLPFTWHGQKMGQNSLIEAKIWPQKPTLKDINWQNNTRRVLIKSHITDIAVTNIAQQEPAVAGTEELATVTFKNLGANTETFTAHYFAGGKLVKKDKITLPAGKTDTRNFNWAVPGTPGKTITLKVVADPDKKLPDINRANNTCTRDVRITAPALPEPYCQGREKNSREWTVTYVWTTTNSKGETVTHNRDVTYKEAISARLILNTRQGDDQAPPEERRGAWEIKPFAKKHKLDPNKITRAGYGFEVLVETDYWTDWETKVPTGAAPKGGTPRDLKLQVEFWDTKGRSVLSGPVELEPIGKREAKGHTYITWALKAKTHTLSDGRRITDRKHYTDLNNYSATEENIDKGRYYVTVSNINDFGMTGELEICEEDSVIILGNMYDDIYTRPGRE</sequence>
<dbReference type="InterPro" id="IPR011635">
    <property type="entry name" value="CARDB"/>
</dbReference>
<dbReference type="EMBL" id="CP002028">
    <property type="protein sequence ID" value="ADG81731.1"/>
    <property type="molecule type" value="Genomic_DNA"/>
</dbReference>
<protein>
    <recommendedName>
        <fullName evidence="1">CARDB domain-containing protein</fullName>
    </recommendedName>
</protein>
<dbReference type="RefSeq" id="WP_013119751.1">
    <property type="nucleotide sequence ID" value="NC_014152.1"/>
</dbReference>
<organism evidence="2 3">
    <name type="scientific">Thermincola potens (strain JR)</name>
    <dbReference type="NCBI Taxonomy" id="635013"/>
    <lineage>
        <taxon>Bacteria</taxon>
        <taxon>Bacillati</taxon>
        <taxon>Bacillota</taxon>
        <taxon>Clostridia</taxon>
        <taxon>Eubacteriales</taxon>
        <taxon>Thermincolaceae</taxon>
        <taxon>Thermincola</taxon>
    </lineage>
</organism>
<feature type="domain" description="CARDB" evidence="1">
    <location>
        <begin position="515"/>
        <end position="613"/>
    </location>
</feature>
<dbReference type="InterPro" id="IPR013783">
    <property type="entry name" value="Ig-like_fold"/>
</dbReference>
<proteinExistence type="predicted"/>
<dbReference type="AlphaFoldDB" id="D5XD83"/>